<dbReference type="InterPro" id="IPR017595">
    <property type="entry name" value="OHCU_decarboxylase-2"/>
</dbReference>
<dbReference type="NCBIfam" id="NF010372">
    <property type="entry name" value="PRK13798.1"/>
    <property type="match status" value="1"/>
</dbReference>
<comment type="caution">
    <text evidence="8">The sequence shown here is derived from an EMBL/GenBank/DDBJ whole genome shotgun (WGS) entry which is preliminary data.</text>
</comment>
<dbReference type="NCBIfam" id="TIGR03180">
    <property type="entry name" value="UraD_2"/>
    <property type="match status" value="1"/>
</dbReference>
<keyword evidence="4" id="KW-0659">Purine metabolism</keyword>
<keyword evidence="6 8" id="KW-0456">Lyase</keyword>
<dbReference type="EC" id="4.1.1.97" evidence="3"/>
<proteinExistence type="predicted"/>
<accession>A0ABS2L771</accession>
<keyword evidence="9" id="KW-1185">Reference proteome</keyword>
<dbReference type="Pfam" id="PF09349">
    <property type="entry name" value="OHCU_decarbox"/>
    <property type="match status" value="1"/>
</dbReference>
<dbReference type="SUPFAM" id="SSF158694">
    <property type="entry name" value="UraD-Like"/>
    <property type="match status" value="1"/>
</dbReference>
<gene>
    <name evidence="8" type="ORF">JOE66_002567</name>
</gene>
<dbReference type="InterPro" id="IPR018020">
    <property type="entry name" value="OHCU_decarboxylase"/>
</dbReference>
<protein>
    <recommendedName>
        <fullName evidence="3">2-oxo-4-hydroxy-4-carboxy-5-ureidoimidazoline decarboxylase</fullName>
        <ecNumber evidence="3">4.1.1.97</ecNumber>
    </recommendedName>
</protein>
<name>A0ABS2L771_9MICO</name>
<comment type="pathway">
    <text evidence="2">Purine metabolism; urate degradation; (S)-allantoin from urate: step 3/3.</text>
</comment>
<evidence type="ECO:0000256" key="1">
    <source>
        <dbReference type="ARBA" id="ARBA00001163"/>
    </source>
</evidence>
<evidence type="ECO:0000256" key="6">
    <source>
        <dbReference type="ARBA" id="ARBA00023239"/>
    </source>
</evidence>
<dbReference type="Gene3D" id="1.10.3330.10">
    <property type="entry name" value="Oxo-4-hydroxy-4-carboxy-5-ureidoimidazoline decarboxylase"/>
    <property type="match status" value="1"/>
</dbReference>
<evidence type="ECO:0000259" key="7">
    <source>
        <dbReference type="Pfam" id="PF09349"/>
    </source>
</evidence>
<dbReference type="EMBL" id="JAFBBU010000001">
    <property type="protein sequence ID" value="MBM7472933.1"/>
    <property type="molecule type" value="Genomic_DNA"/>
</dbReference>
<sequence>MNRWVDDVAGQAPFDSVDQLLDAARNAATPLTEPEIDEALADHPRIGEKHAGQGAAQAFSKSEQSSVDADDVEVNAAIARCNASYEQRFGRVFLIRAKGRSRAEILGELTRRLELDPETEVGIVASELRDITMLRLRAVAEEIDAESSQSQELQK</sequence>
<evidence type="ECO:0000256" key="5">
    <source>
        <dbReference type="ARBA" id="ARBA00022793"/>
    </source>
</evidence>
<reference evidence="8 9" key="1">
    <citation type="submission" date="2021-01" db="EMBL/GenBank/DDBJ databases">
        <title>Sequencing the genomes of 1000 actinobacteria strains.</title>
        <authorList>
            <person name="Klenk H.-P."/>
        </authorList>
    </citation>
    <scope>NUCLEOTIDE SEQUENCE [LARGE SCALE GENOMIC DNA]</scope>
    <source>
        <strain evidence="8 9">DSM 13057</strain>
    </source>
</reference>
<dbReference type="InterPro" id="IPR036778">
    <property type="entry name" value="OHCU_decarboxylase_sf"/>
</dbReference>
<evidence type="ECO:0000313" key="9">
    <source>
        <dbReference type="Proteomes" id="UP000776164"/>
    </source>
</evidence>
<evidence type="ECO:0000256" key="4">
    <source>
        <dbReference type="ARBA" id="ARBA00022631"/>
    </source>
</evidence>
<feature type="domain" description="Oxo-4-hydroxy-4-carboxy-5-ureidoimidazoline decarboxylase" evidence="7">
    <location>
        <begin position="3"/>
        <end position="137"/>
    </location>
</feature>
<evidence type="ECO:0000313" key="8">
    <source>
        <dbReference type="EMBL" id="MBM7472933.1"/>
    </source>
</evidence>
<comment type="catalytic activity">
    <reaction evidence="1">
        <text>5-hydroxy-2-oxo-4-ureido-2,5-dihydro-1H-imidazole-5-carboxylate + H(+) = (S)-allantoin + CO2</text>
        <dbReference type="Rhea" id="RHEA:26301"/>
        <dbReference type="ChEBI" id="CHEBI:15378"/>
        <dbReference type="ChEBI" id="CHEBI:15678"/>
        <dbReference type="ChEBI" id="CHEBI:16526"/>
        <dbReference type="ChEBI" id="CHEBI:58639"/>
        <dbReference type="EC" id="4.1.1.97"/>
    </reaction>
</comment>
<dbReference type="Proteomes" id="UP000776164">
    <property type="component" value="Unassembled WGS sequence"/>
</dbReference>
<dbReference type="GO" id="GO:0051997">
    <property type="term" value="F:2-oxo-4-hydroxy-4-carboxy-5-ureidoimidazoline decarboxylase activity"/>
    <property type="evidence" value="ECO:0007669"/>
    <property type="project" value="UniProtKB-EC"/>
</dbReference>
<evidence type="ECO:0000256" key="2">
    <source>
        <dbReference type="ARBA" id="ARBA00004754"/>
    </source>
</evidence>
<evidence type="ECO:0000256" key="3">
    <source>
        <dbReference type="ARBA" id="ARBA00012257"/>
    </source>
</evidence>
<keyword evidence="5" id="KW-0210">Decarboxylase</keyword>
<dbReference type="PANTHER" id="PTHR43466:SF1">
    <property type="entry name" value="2-OXO-4-HYDROXY-4-CARBOXY-5-UREIDOIMIDAZOLINE DECARBOXYLASE-RELATED"/>
    <property type="match status" value="1"/>
</dbReference>
<organism evidence="8 9">
    <name type="scientific">Subtercola frigoramans</name>
    <dbReference type="NCBI Taxonomy" id="120298"/>
    <lineage>
        <taxon>Bacteria</taxon>
        <taxon>Bacillati</taxon>
        <taxon>Actinomycetota</taxon>
        <taxon>Actinomycetes</taxon>
        <taxon>Micrococcales</taxon>
        <taxon>Microbacteriaceae</taxon>
        <taxon>Subtercola</taxon>
    </lineage>
</organism>
<dbReference type="PANTHER" id="PTHR43466">
    <property type="entry name" value="2-OXO-4-HYDROXY-4-CARBOXY-5-UREIDOIMIDAZOLINE DECARBOXYLASE-RELATED"/>
    <property type="match status" value="1"/>
</dbReference>